<comment type="caution">
    <text evidence="2">The sequence shown here is derived from an EMBL/GenBank/DDBJ whole genome shotgun (WGS) entry which is preliminary data.</text>
</comment>
<dbReference type="Pfam" id="PF12840">
    <property type="entry name" value="HTH_20"/>
    <property type="match status" value="1"/>
</dbReference>
<feature type="domain" description="HTH arsR-type" evidence="1">
    <location>
        <begin position="1"/>
        <end position="93"/>
    </location>
</feature>
<organism evidence="2 3">
    <name type="scientific">Leptospira ryugenii</name>
    <dbReference type="NCBI Taxonomy" id="1917863"/>
    <lineage>
        <taxon>Bacteria</taxon>
        <taxon>Pseudomonadati</taxon>
        <taxon>Spirochaetota</taxon>
        <taxon>Spirochaetia</taxon>
        <taxon>Leptospirales</taxon>
        <taxon>Leptospiraceae</taxon>
        <taxon>Leptospira</taxon>
    </lineage>
</organism>
<dbReference type="PROSITE" id="PS50987">
    <property type="entry name" value="HTH_ARSR_2"/>
    <property type="match status" value="1"/>
</dbReference>
<protein>
    <recommendedName>
        <fullName evidence="1">HTH arsR-type domain-containing protein</fullName>
    </recommendedName>
</protein>
<proteinExistence type="predicted"/>
<reference evidence="2 3" key="1">
    <citation type="submission" date="2018-02" db="EMBL/GenBank/DDBJ databases">
        <title>Novel Leptospira species isolated from soil and water in Japan.</title>
        <authorList>
            <person name="Nakao R."/>
            <person name="Masuzawa T."/>
        </authorList>
    </citation>
    <scope>NUCLEOTIDE SEQUENCE [LARGE SCALE GENOMIC DNA]</scope>
    <source>
        <strain evidence="2 3">YH101</strain>
    </source>
</reference>
<dbReference type="SUPFAM" id="SSF46785">
    <property type="entry name" value="Winged helix' DNA-binding domain"/>
    <property type="match status" value="1"/>
</dbReference>
<dbReference type="InterPro" id="IPR011991">
    <property type="entry name" value="ArsR-like_HTH"/>
</dbReference>
<evidence type="ECO:0000313" key="3">
    <source>
        <dbReference type="Proteomes" id="UP000245133"/>
    </source>
</evidence>
<evidence type="ECO:0000313" key="2">
    <source>
        <dbReference type="EMBL" id="GBF50981.1"/>
    </source>
</evidence>
<dbReference type="GO" id="GO:0003700">
    <property type="term" value="F:DNA-binding transcription factor activity"/>
    <property type="evidence" value="ECO:0007669"/>
    <property type="project" value="InterPro"/>
</dbReference>
<dbReference type="EMBL" id="BFBB01000008">
    <property type="protein sequence ID" value="GBF50981.1"/>
    <property type="molecule type" value="Genomic_DNA"/>
</dbReference>
<dbReference type="AlphaFoldDB" id="A0A2P2E266"/>
<dbReference type="RefSeq" id="WP_108977234.1">
    <property type="nucleotide sequence ID" value="NZ_BFBB01000008.1"/>
</dbReference>
<dbReference type="Gene3D" id="1.10.10.10">
    <property type="entry name" value="Winged helix-like DNA-binding domain superfamily/Winged helix DNA-binding domain"/>
    <property type="match status" value="1"/>
</dbReference>
<dbReference type="NCBIfam" id="NF033788">
    <property type="entry name" value="HTH_metalloreg"/>
    <property type="match status" value="1"/>
</dbReference>
<accession>A0A2P2E266</accession>
<sequence length="126" mass="14540">MQDTLSHIFFALSDPTRRSLLEALSRGDATVSDLASPLLKQMSLPAITKHIKVLVNAGLVTKSVDAQFRQCSINHEAFKDVTDWMEQYRLLWGERFDRLDAYLLNTSKQKDKSRHKETQTFKKRKS</sequence>
<dbReference type="OrthoDB" id="9799175at2"/>
<dbReference type="InterPro" id="IPR036390">
    <property type="entry name" value="WH_DNA-bd_sf"/>
</dbReference>
<evidence type="ECO:0000259" key="1">
    <source>
        <dbReference type="PROSITE" id="PS50987"/>
    </source>
</evidence>
<dbReference type="InterPro" id="IPR001845">
    <property type="entry name" value="HTH_ArsR_DNA-bd_dom"/>
</dbReference>
<dbReference type="PRINTS" id="PR00778">
    <property type="entry name" value="HTHARSR"/>
</dbReference>
<gene>
    <name evidence="2" type="ORF">LPTSP4_25120</name>
</gene>
<dbReference type="CDD" id="cd00090">
    <property type="entry name" value="HTH_ARSR"/>
    <property type="match status" value="1"/>
</dbReference>
<dbReference type="PANTHER" id="PTHR38600:SF2">
    <property type="entry name" value="SLL0088 PROTEIN"/>
    <property type="match status" value="1"/>
</dbReference>
<dbReference type="SMART" id="SM00418">
    <property type="entry name" value="HTH_ARSR"/>
    <property type="match status" value="1"/>
</dbReference>
<dbReference type="Proteomes" id="UP000245133">
    <property type="component" value="Unassembled WGS sequence"/>
</dbReference>
<name>A0A2P2E266_9LEPT</name>
<dbReference type="InterPro" id="IPR036388">
    <property type="entry name" value="WH-like_DNA-bd_sf"/>
</dbReference>
<keyword evidence="3" id="KW-1185">Reference proteome</keyword>
<dbReference type="PANTHER" id="PTHR38600">
    <property type="entry name" value="TRANSCRIPTIONAL REGULATORY PROTEIN"/>
    <property type="match status" value="1"/>
</dbReference>